<dbReference type="Pfam" id="PF13563">
    <property type="entry name" value="2_5_RNA_ligase2"/>
    <property type="match status" value="1"/>
</dbReference>
<organism evidence="1 2">
    <name type="scientific">Sphingomonas daechungensis</name>
    <dbReference type="NCBI Taxonomy" id="1176646"/>
    <lineage>
        <taxon>Bacteria</taxon>
        <taxon>Pseudomonadati</taxon>
        <taxon>Pseudomonadota</taxon>
        <taxon>Alphaproteobacteria</taxon>
        <taxon>Sphingomonadales</taxon>
        <taxon>Sphingomonadaceae</taxon>
        <taxon>Sphingomonas</taxon>
    </lineage>
</organism>
<accession>A0ABX6SXF2</accession>
<keyword evidence="1" id="KW-0436">Ligase</keyword>
<keyword evidence="2" id="KW-1185">Reference proteome</keyword>
<gene>
    <name evidence="1" type="ORF">H9L15_07870</name>
</gene>
<name>A0ABX6SXF2_9SPHN</name>
<dbReference type="GO" id="GO:0016874">
    <property type="term" value="F:ligase activity"/>
    <property type="evidence" value="ECO:0007669"/>
    <property type="project" value="UniProtKB-KW"/>
</dbReference>
<reference evidence="1 2" key="1">
    <citation type="submission" date="2020-08" db="EMBL/GenBank/DDBJ databases">
        <title>Genome sequence of Sphingomonas daechungensis KACC 18115T.</title>
        <authorList>
            <person name="Hyun D.-W."/>
            <person name="Bae J.-W."/>
        </authorList>
    </citation>
    <scope>NUCLEOTIDE SEQUENCE [LARGE SCALE GENOMIC DNA]</scope>
    <source>
        <strain evidence="1 2">KACC 18115</strain>
    </source>
</reference>
<dbReference type="EMBL" id="CP060780">
    <property type="protein sequence ID" value="QNP42281.1"/>
    <property type="molecule type" value="Genomic_DNA"/>
</dbReference>
<evidence type="ECO:0000313" key="2">
    <source>
        <dbReference type="Proteomes" id="UP000516134"/>
    </source>
</evidence>
<dbReference type="Gene3D" id="3.90.1140.10">
    <property type="entry name" value="Cyclic phosphodiesterase"/>
    <property type="match status" value="1"/>
</dbReference>
<dbReference type="Proteomes" id="UP000516134">
    <property type="component" value="Chromosome"/>
</dbReference>
<sequence>MPQSVIAIDVLLEPDERMLAQAERNNARFREAYPDGFALDEQHRPHITLLQCFVGSEDLDAIGEAMGKVVRDANLGDLQLDADRFYYAPGPGAGVAGICSPLTPELEALQSAVIAAAAPFTVPTATIEAFTGGHGNPAFDAALINYVSTFSEEQAGARFNPHVSTGIAPTDYLDRMVAEPFEPFEYGLASAAIYQLGPFGTAARLIRRWDLTA</sequence>
<evidence type="ECO:0000313" key="1">
    <source>
        <dbReference type="EMBL" id="QNP42281.1"/>
    </source>
</evidence>
<proteinExistence type="predicted"/>
<dbReference type="RefSeq" id="WP_187713714.1">
    <property type="nucleotide sequence ID" value="NZ_BAABJC010000001.1"/>
</dbReference>
<protein>
    <submittedName>
        <fullName evidence="1">2'-5' RNA ligase family protein</fullName>
    </submittedName>
</protein>